<sequence length="217" mass="24939">MSFNSRDIYKKTYFGTNQQSQNKIFKQELSLDAMMQIQNQVDTSKFGNQKLIIAVLKQEQDVENKMKRGQFVLQNQNKSVAMQSKAILLQDLGAKKSVDQLNMIQDNISYLESSDSHLDSINIPPKLEIQINTLKILGGSVKTRQSEKTFIQKMVIQEATSPSTRIQYKPFVATHKQTRNQTYTSANNKVPLKFLEDKLDPTKISKRAVQLYKDIFK</sequence>
<reference evidence="2" key="2">
    <citation type="submission" date="2020-12" db="EMBL/GenBank/DDBJ databases">
        <title>New Spironucleus salmonicida genome in near-complete chromosomes.</title>
        <authorList>
            <person name="Xu F."/>
            <person name="Kurt Z."/>
            <person name="Jimenez-Gonzalez A."/>
            <person name="Astvaldsson A."/>
            <person name="Andersson J.O."/>
            <person name="Svard S.G."/>
        </authorList>
    </citation>
    <scope>NUCLEOTIDE SEQUENCE</scope>
    <source>
        <strain evidence="2">ATCC 50377</strain>
    </source>
</reference>
<name>V6LRJ5_9EUKA</name>
<evidence type="ECO:0000313" key="1">
    <source>
        <dbReference type="EMBL" id="EST46888.1"/>
    </source>
</evidence>
<evidence type="ECO:0000313" key="3">
    <source>
        <dbReference type="Proteomes" id="UP000018208"/>
    </source>
</evidence>
<dbReference type="EMBL" id="AUWU02000007">
    <property type="protein sequence ID" value="KAH0571219.1"/>
    <property type="molecule type" value="Genomic_DNA"/>
</dbReference>
<proteinExistence type="predicted"/>
<dbReference type="AlphaFoldDB" id="V6LRJ5"/>
<keyword evidence="3" id="KW-1185">Reference proteome</keyword>
<dbReference type="Proteomes" id="UP000018208">
    <property type="component" value="Unassembled WGS sequence"/>
</dbReference>
<dbReference type="VEuPathDB" id="GiardiaDB:SS50377_27519"/>
<protein>
    <submittedName>
        <fullName evidence="1">Uncharacterized protein</fullName>
    </submittedName>
</protein>
<reference evidence="1 2" key="1">
    <citation type="journal article" date="2014" name="PLoS Genet.">
        <title>The Genome of Spironucleus salmonicida Highlights a Fish Pathogen Adapted to Fluctuating Environments.</title>
        <authorList>
            <person name="Xu F."/>
            <person name="Jerlstrom-Hultqvist J."/>
            <person name="Einarsson E."/>
            <person name="Astvaldsson A."/>
            <person name="Svard S.G."/>
            <person name="Andersson J.O."/>
        </authorList>
    </citation>
    <scope>NUCLEOTIDE SEQUENCE</scope>
    <source>
        <strain evidence="2">ATCC 50377</strain>
    </source>
</reference>
<dbReference type="EMBL" id="KI546057">
    <property type="protein sequence ID" value="EST46888.1"/>
    <property type="molecule type" value="Genomic_DNA"/>
</dbReference>
<accession>V6LRJ5</accession>
<gene>
    <name evidence="1" type="ORF">SS50377_13041</name>
    <name evidence="2" type="ORF">SS50377_27519</name>
</gene>
<organism evidence="1">
    <name type="scientific">Spironucleus salmonicida</name>
    <dbReference type="NCBI Taxonomy" id="348837"/>
    <lineage>
        <taxon>Eukaryota</taxon>
        <taxon>Metamonada</taxon>
        <taxon>Diplomonadida</taxon>
        <taxon>Hexamitidae</taxon>
        <taxon>Hexamitinae</taxon>
        <taxon>Spironucleus</taxon>
    </lineage>
</organism>
<evidence type="ECO:0000313" key="2">
    <source>
        <dbReference type="EMBL" id="KAH0571219.1"/>
    </source>
</evidence>